<dbReference type="OrthoDB" id="6577442at2759"/>
<protein>
    <submittedName>
        <fullName evidence="3">Uncharacterized protein LOC111599211</fullName>
    </submittedName>
</protein>
<reference evidence="3" key="1">
    <citation type="submission" date="2025-08" db="UniProtKB">
        <authorList>
            <consortium name="RefSeq"/>
        </authorList>
    </citation>
    <scope>IDENTIFICATION</scope>
    <source>
        <strain evidence="3">15085-1641.00</strain>
        <tissue evidence="3">Whole body</tissue>
    </source>
</reference>
<dbReference type="AlphaFoldDB" id="A0A6J1M1T0"/>
<dbReference type="PROSITE" id="PS51029">
    <property type="entry name" value="MADF"/>
    <property type="match status" value="1"/>
</dbReference>
<gene>
    <name evidence="3" type="primary">LOC111599211</name>
</gene>
<proteinExistence type="predicted"/>
<dbReference type="Pfam" id="PF10545">
    <property type="entry name" value="MADF_DNA_bdg"/>
    <property type="match status" value="1"/>
</dbReference>
<evidence type="ECO:0000313" key="3">
    <source>
        <dbReference type="RefSeq" id="XP_023170576.1"/>
    </source>
</evidence>
<dbReference type="Proteomes" id="UP000504633">
    <property type="component" value="Unplaced"/>
</dbReference>
<sequence length="205" mass="24555">MASDWRLPCTTRSTSITNLTLCTPTVKRKWRNKFKLLDLYKQNECLWMENHKDFLNFELKDELWDQVAQEMCCHEKSIPKPDKWRHLVIKWRYNVHLEELHKQKAIHFDTLDELPRRLRYSDRIQFLINHTFDRKKTVQVGPRALTPDSLTTAHQVGLAAKSMRLVRCKSKLQTPFGQKLRTMEKIRNKRRSTMSLSPEALHRLM</sequence>
<keyword evidence="2" id="KW-1185">Reference proteome</keyword>
<evidence type="ECO:0000313" key="2">
    <source>
        <dbReference type="Proteomes" id="UP000504633"/>
    </source>
</evidence>
<evidence type="ECO:0000259" key="1">
    <source>
        <dbReference type="PROSITE" id="PS51029"/>
    </source>
</evidence>
<name>A0A6J1M1T0_DROHY</name>
<feature type="domain" description="MADF" evidence="1">
    <location>
        <begin position="35"/>
        <end position="132"/>
    </location>
</feature>
<dbReference type="OMA" id="ECLWMEN"/>
<organism evidence="2 3">
    <name type="scientific">Drosophila hydei</name>
    <name type="common">Fruit fly</name>
    <dbReference type="NCBI Taxonomy" id="7224"/>
    <lineage>
        <taxon>Eukaryota</taxon>
        <taxon>Metazoa</taxon>
        <taxon>Ecdysozoa</taxon>
        <taxon>Arthropoda</taxon>
        <taxon>Hexapoda</taxon>
        <taxon>Insecta</taxon>
        <taxon>Pterygota</taxon>
        <taxon>Neoptera</taxon>
        <taxon>Endopterygota</taxon>
        <taxon>Diptera</taxon>
        <taxon>Brachycera</taxon>
        <taxon>Muscomorpha</taxon>
        <taxon>Ephydroidea</taxon>
        <taxon>Drosophilidae</taxon>
        <taxon>Drosophila</taxon>
    </lineage>
</organism>
<dbReference type="GeneID" id="111599211"/>
<dbReference type="RefSeq" id="XP_023170576.1">
    <property type="nucleotide sequence ID" value="XM_023314808.2"/>
</dbReference>
<dbReference type="KEGG" id="dhe:111599211"/>
<accession>A0A6J1M1T0</accession>
<dbReference type="InterPro" id="IPR006578">
    <property type="entry name" value="MADF-dom"/>
</dbReference>